<feature type="compositionally biased region" description="Basic and acidic residues" evidence="1">
    <location>
        <begin position="1"/>
        <end position="20"/>
    </location>
</feature>
<evidence type="ECO:0000256" key="2">
    <source>
        <dbReference type="SAM" id="Phobius"/>
    </source>
</evidence>
<proteinExistence type="predicted"/>
<name>A0A917RXP3_9NOCA</name>
<organism evidence="3 4">
    <name type="scientific">Nocardia jinanensis</name>
    <dbReference type="NCBI Taxonomy" id="382504"/>
    <lineage>
        <taxon>Bacteria</taxon>
        <taxon>Bacillati</taxon>
        <taxon>Actinomycetota</taxon>
        <taxon>Actinomycetes</taxon>
        <taxon>Mycobacteriales</taxon>
        <taxon>Nocardiaceae</taxon>
        <taxon>Nocardia</taxon>
    </lineage>
</organism>
<accession>A0A917RXP3</accession>
<evidence type="ECO:0000313" key="3">
    <source>
        <dbReference type="EMBL" id="GGL43187.1"/>
    </source>
</evidence>
<evidence type="ECO:0000256" key="1">
    <source>
        <dbReference type="SAM" id="MobiDB-lite"/>
    </source>
</evidence>
<dbReference type="Proteomes" id="UP000638263">
    <property type="component" value="Unassembled WGS sequence"/>
</dbReference>
<dbReference type="EMBL" id="BMMH01000032">
    <property type="protein sequence ID" value="GGL43187.1"/>
    <property type="molecule type" value="Genomic_DNA"/>
</dbReference>
<reference evidence="3" key="2">
    <citation type="submission" date="2020-09" db="EMBL/GenBank/DDBJ databases">
        <authorList>
            <person name="Sun Q."/>
            <person name="Zhou Y."/>
        </authorList>
    </citation>
    <scope>NUCLEOTIDE SEQUENCE</scope>
    <source>
        <strain evidence="3">CGMCC 4.3508</strain>
    </source>
</reference>
<protein>
    <recommendedName>
        <fullName evidence="5">DUF3592 domain-containing protein</fullName>
    </recommendedName>
</protein>
<evidence type="ECO:0008006" key="5">
    <source>
        <dbReference type="Google" id="ProtNLM"/>
    </source>
</evidence>
<feature type="region of interest" description="Disordered" evidence="1">
    <location>
        <begin position="1"/>
        <end position="67"/>
    </location>
</feature>
<keyword evidence="2" id="KW-1133">Transmembrane helix</keyword>
<sequence length="228" mass="24212">MPETSRREPRDPGYLEDGTRDGAAAPAENDSAGGSVAEQTAVAEPLVAAPASGGRPAPDTGPAPRSARTERLRKVCVGVVITALSVSVLVLLLFLAAWRNDYLIESDKGATTGEVLSAGRLRSAVMYVTPDGVTHNPKVGVLYPTNLTAGERINVEYSRADPDLVRVAGRDVRVAILPTLSVLAVTWAITLPTLWLLMRAATGSMSVRPIFDPASYRRRVPGDRGRAD</sequence>
<feature type="transmembrane region" description="Helical" evidence="2">
    <location>
        <begin position="75"/>
        <end position="98"/>
    </location>
</feature>
<keyword evidence="2" id="KW-0472">Membrane</keyword>
<reference evidence="3" key="1">
    <citation type="journal article" date="2014" name="Int. J. Syst. Evol. Microbiol.">
        <title>Complete genome sequence of Corynebacterium casei LMG S-19264T (=DSM 44701T), isolated from a smear-ripened cheese.</title>
        <authorList>
            <consortium name="US DOE Joint Genome Institute (JGI-PGF)"/>
            <person name="Walter F."/>
            <person name="Albersmeier A."/>
            <person name="Kalinowski J."/>
            <person name="Ruckert C."/>
        </authorList>
    </citation>
    <scope>NUCLEOTIDE SEQUENCE</scope>
    <source>
        <strain evidence="3">CGMCC 4.3508</strain>
    </source>
</reference>
<keyword evidence="2" id="KW-0812">Transmembrane</keyword>
<evidence type="ECO:0000313" key="4">
    <source>
        <dbReference type="Proteomes" id="UP000638263"/>
    </source>
</evidence>
<feature type="transmembrane region" description="Helical" evidence="2">
    <location>
        <begin position="175"/>
        <end position="198"/>
    </location>
</feature>
<gene>
    <name evidence="3" type="ORF">GCM10011588_67480</name>
</gene>
<comment type="caution">
    <text evidence="3">The sequence shown here is derived from an EMBL/GenBank/DDBJ whole genome shotgun (WGS) entry which is preliminary data.</text>
</comment>
<dbReference type="AlphaFoldDB" id="A0A917RXP3"/>
<keyword evidence="4" id="KW-1185">Reference proteome</keyword>